<feature type="region of interest" description="Disordered" evidence="4">
    <location>
        <begin position="25"/>
        <end position="61"/>
    </location>
</feature>
<dbReference type="Gene3D" id="3.90.550.10">
    <property type="entry name" value="Spore Coat Polysaccharide Biosynthesis Protein SpsA, Chain A"/>
    <property type="match status" value="1"/>
</dbReference>
<accession>A0A8K0TP51</accession>
<dbReference type="EMBL" id="JAGPXD010000002">
    <property type="protein sequence ID" value="KAH7368132.1"/>
    <property type="molecule type" value="Genomic_DNA"/>
</dbReference>
<dbReference type="Pfam" id="PF05637">
    <property type="entry name" value="Glyco_transf_34"/>
    <property type="match status" value="1"/>
</dbReference>
<dbReference type="PANTHER" id="PTHR31306:SF3">
    <property type="entry name" value="NUCLEOTIDE-DIPHOSPHO-SUGAR TRANSFERASE DOMAIN-CONTAINING PROTEIN"/>
    <property type="match status" value="1"/>
</dbReference>
<evidence type="ECO:0000313" key="8">
    <source>
        <dbReference type="Proteomes" id="UP000813385"/>
    </source>
</evidence>
<dbReference type="SUPFAM" id="SSF53448">
    <property type="entry name" value="Nucleotide-diphospho-sugar transferases"/>
    <property type="match status" value="1"/>
</dbReference>
<name>A0A8K0TP51_9PEZI</name>
<dbReference type="GO" id="GO:0006487">
    <property type="term" value="P:protein N-linked glycosylation"/>
    <property type="evidence" value="ECO:0007669"/>
    <property type="project" value="TreeGrafter"/>
</dbReference>
<evidence type="ECO:0000256" key="4">
    <source>
        <dbReference type="SAM" id="MobiDB-lite"/>
    </source>
</evidence>
<feature type="compositionally biased region" description="Basic and acidic residues" evidence="4">
    <location>
        <begin position="32"/>
        <end position="41"/>
    </location>
</feature>
<evidence type="ECO:0008006" key="9">
    <source>
        <dbReference type="Google" id="ProtNLM"/>
    </source>
</evidence>
<keyword evidence="8" id="KW-1185">Reference proteome</keyword>
<gene>
    <name evidence="7" type="ORF">B0T11DRAFT_337356</name>
</gene>
<evidence type="ECO:0000256" key="5">
    <source>
        <dbReference type="SAM" id="Phobius"/>
    </source>
</evidence>
<dbReference type="Proteomes" id="UP000813385">
    <property type="component" value="Unassembled WGS sequence"/>
</dbReference>
<proteinExistence type="inferred from homology"/>
<comment type="similarity">
    <text evidence="1">Belongs to the glycosyltransferase 34 family.</text>
</comment>
<keyword evidence="5" id="KW-0812">Transmembrane</keyword>
<organism evidence="7 8">
    <name type="scientific">Plectosphaerella cucumerina</name>
    <dbReference type="NCBI Taxonomy" id="40658"/>
    <lineage>
        <taxon>Eukaryota</taxon>
        <taxon>Fungi</taxon>
        <taxon>Dikarya</taxon>
        <taxon>Ascomycota</taxon>
        <taxon>Pezizomycotina</taxon>
        <taxon>Sordariomycetes</taxon>
        <taxon>Hypocreomycetidae</taxon>
        <taxon>Glomerellales</taxon>
        <taxon>Plectosphaerellaceae</taxon>
        <taxon>Plectosphaerella</taxon>
    </lineage>
</organism>
<feature type="chain" id="PRO_5035457101" description="Nucleotide-diphospho-sugar transferase domain-containing protein" evidence="6">
    <location>
        <begin position="18"/>
        <end position="515"/>
    </location>
</feature>
<dbReference type="GO" id="GO:0016757">
    <property type="term" value="F:glycosyltransferase activity"/>
    <property type="evidence" value="ECO:0007669"/>
    <property type="project" value="UniProtKB-KW"/>
</dbReference>
<reference evidence="7" key="1">
    <citation type="journal article" date="2021" name="Nat. Commun.">
        <title>Genetic determinants of endophytism in the Arabidopsis root mycobiome.</title>
        <authorList>
            <person name="Mesny F."/>
            <person name="Miyauchi S."/>
            <person name="Thiergart T."/>
            <person name="Pickel B."/>
            <person name="Atanasova L."/>
            <person name="Karlsson M."/>
            <person name="Huettel B."/>
            <person name="Barry K.W."/>
            <person name="Haridas S."/>
            <person name="Chen C."/>
            <person name="Bauer D."/>
            <person name="Andreopoulos W."/>
            <person name="Pangilinan J."/>
            <person name="LaButti K."/>
            <person name="Riley R."/>
            <person name="Lipzen A."/>
            <person name="Clum A."/>
            <person name="Drula E."/>
            <person name="Henrissat B."/>
            <person name="Kohler A."/>
            <person name="Grigoriev I.V."/>
            <person name="Martin F.M."/>
            <person name="Hacquard S."/>
        </authorList>
    </citation>
    <scope>NUCLEOTIDE SEQUENCE</scope>
    <source>
        <strain evidence="7">MPI-CAGE-AT-0016</strain>
    </source>
</reference>
<feature type="transmembrane region" description="Helical" evidence="5">
    <location>
        <begin position="161"/>
        <end position="179"/>
    </location>
</feature>
<dbReference type="GO" id="GO:0000139">
    <property type="term" value="C:Golgi membrane"/>
    <property type="evidence" value="ECO:0007669"/>
    <property type="project" value="TreeGrafter"/>
</dbReference>
<sequence>MHLFNLFVLLFAAMVTASQSVPRSSSDLELEEPIKPGRDLSKPNSLDEGIEESTEPSLTPSISKRSCYAGGVGWGSDKDRALELVDDACRDVFVSSYGGKTKKNKCYQLSAFKKVNFTIRRWHDSTRNLDFAFCKTNLRLEIKGCGAGGQSYRGNWRFRRLVIWASALAIFLGTVWLIIRGYIPPALNGLSTGLYTAYDAPFPEARDFSEFVASLWRPHIHSLENDTLVTQDGREYYVDPTRRIWDKPLGKDVLILNIDTRYDDSSEEEHLNPRRAGWLNHYIYSKIHGYDYKFMHAPRFWFRHVTWIKVPMIRRALEDYRFVVFLDADAVFVEPQVPIEWLFGRWNIHDGTLLAMAEDPNLPRNRDSRGNVLWNTGFVIAQNSKRTKELFWDWEQCPTDSKFPGCKHWTQDWAHEQAAFGNHVRYAYNDTDELRAISCMEGNGSPHINEKDCGGVFVAHHWSRKRQTVGDLGNLISRGLALSPNGRAAADEFVRQKGGKLSPELSEILLSNAEI</sequence>
<evidence type="ECO:0000256" key="2">
    <source>
        <dbReference type="ARBA" id="ARBA00022676"/>
    </source>
</evidence>
<dbReference type="AlphaFoldDB" id="A0A8K0TP51"/>
<comment type="caution">
    <text evidence="7">The sequence shown here is derived from an EMBL/GenBank/DDBJ whole genome shotgun (WGS) entry which is preliminary data.</text>
</comment>
<dbReference type="InterPro" id="IPR008630">
    <property type="entry name" value="Glyco_trans_34"/>
</dbReference>
<evidence type="ECO:0000256" key="1">
    <source>
        <dbReference type="ARBA" id="ARBA00005664"/>
    </source>
</evidence>
<evidence type="ECO:0000313" key="7">
    <source>
        <dbReference type="EMBL" id="KAH7368132.1"/>
    </source>
</evidence>
<dbReference type="InterPro" id="IPR029044">
    <property type="entry name" value="Nucleotide-diphossugar_trans"/>
</dbReference>
<keyword evidence="3" id="KW-0808">Transferase</keyword>
<keyword evidence="6" id="KW-0732">Signal</keyword>
<dbReference type="PANTHER" id="PTHR31306">
    <property type="entry name" value="ALPHA-1,6-MANNOSYLTRANSFERASE MNN11-RELATED"/>
    <property type="match status" value="1"/>
</dbReference>
<evidence type="ECO:0000256" key="3">
    <source>
        <dbReference type="ARBA" id="ARBA00022679"/>
    </source>
</evidence>
<feature type="signal peptide" evidence="6">
    <location>
        <begin position="1"/>
        <end position="17"/>
    </location>
</feature>
<keyword evidence="5" id="KW-0472">Membrane</keyword>
<keyword evidence="2" id="KW-0328">Glycosyltransferase</keyword>
<evidence type="ECO:0000256" key="6">
    <source>
        <dbReference type="SAM" id="SignalP"/>
    </source>
</evidence>
<protein>
    <recommendedName>
        <fullName evidence="9">Nucleotide-diphospho-sugar transferase domain-containing protein</fullName>
    </recommendedName>
</protein>
<keyword evidence="5" id="KW-1133">Transmembrane helix</keyword>
<dbReference type="OrthoDB" id="3763672at2759"/>